<dbReference type="GO" id="GO:0043456">
    <property type="term" value="P:regulation of pentose-phosphate shunt"/>
    <property type="evidence" value="ECO:0007669"/>
    <property type="project" value="TreeGrafter"/>
</dbReference>
<comment type="similarity">
    <text evidence="3">Belongs to the phosphoglycerate mutase family.</text>
</comment>
<dbReference type="CDD" id="cd07067">
    <property type="entry name" value="HP_PGM_like"/>
    <property type="match status" value="1"/>
</dbReference>
<dbReference type="GO" id="GO:0004331">
    <property type="term" value="F:fructose-2,6-bisphosphate 2-phosphatase activity"/>
    <property type="evidence" value="ECO:0007669"/>
    <property type="project" value="UniProtKB-EC"/>
</dbReference>
<evidence type="ECO:0000313" key="9">
    <source>
        <dbReference type="Proteomes" id="UP001163046"/>
    </source>
</evidence>
<gene>
    <name evidence="8" type="ORF">OS493_008091</name>
</gene>
<organism evidence="8 9">
    <name type="scientific">Desmophyllum pertusum</name>
    <dbReference type="NCBI Taxonomy" id="174260"/>
    <lineage>
        <taxon>Eukaryota</taxon>
        <taxon>Metazoa</taxon>
        <taxon>Cnidaria</taxon>
        <taxon>Anthozoa</taxon>
        <taxon>Hexacorallia</taxon>
        <taxon>Scleractinia</taxon>
        <taxon>Caryophylliina</taxon>
        <taxon>Caryophylliidae</taxon>
        <taxon>Desmophyllum</taxon>
    </lineage>
</organism>
<dbReference type="Gene3D" id="3.40.50.1240">
    <property type="entry name" value="Phosphoglycerate mutase-like"/>
    <property type="match status" value="1"/>
</dbReference>
<name>A0A9W9YF60_9CNID</name>
<evidence type="ECO:0000256" key="4">
    <source>
        <dbReference type="ARBA" id="ARBA00040907"/>
    </source>
</evidence>
<dbReference type="Pfam" id="PF00300">
    <property type="entry name" value="His_Phos_1"/>
    <property type="match status" value="1"/>
</dbReference>
<dbReference type="SUPFAM" id="SSF53254">
    <property type="entry name" value="Phosphoglycerate mutase-like"/>
    <property type="match status" value="1"/>
</dbReference>
<dbReference type="GO" id="GO:0005829">
    <property type="term" value="C:cytosol"/>
    <property type="evidence" value="ECO:0007669"/>
    <property type="project" value="TreeGrafter"/>
</dbReference>
<proteinExistence type="inferred from homology"/>
<evidence type="ECO:0000256" key="5">
    <source>
        <dbReference type="ARBA" id="ARBA00042275"/>
    </source>
</evidence>
<dbReference type="PANTHER" id="PTHR46517">
    <property type="entry name" value="FRUCTOSE-2,6-BISPHOSPHATASE TIGAR"/>
    <property type="match status" value="1"/>
</dbReference>
<dbReference type="InterPro" id="IPR001345">
    <property type="entry name" value="PG/BPGM_mutase_AS"/>
</dbReference>
<dbReference type="PROSITE" id="PS00175">
    <property type="entry name" value="PG_MUTASE"/>
    <property type="match status" value="1"/>
</dbReference>
<evidence type="ECO:0000256" key="1">
    <source>
        <dbReference type="ARBA" id="ARBA00000464"/>
    </source>
</evidence>
<protein>
    <recommendedName>
        <fullName evidence="4">Fructose-2,6-bisphosphatase TIGAR</fullName>
    </recommendedName>
    <alternativeName>
        <fullName evidence="5">TP53-induced glycolysis and apoptosis regulator</fullName>
    </alternativeName>
</protein>
<dbReference type="GO" id="GO:0045820">
    <property type="term" value="P:negative regulation of glycolytic process"/>
    <property type="evidence" value="ECO:0007669"/>
    <property type="project" value="TreeGrafter"/>
</dbReference>
<dbReference type="InterPro" id="IPR013078">
    <property type="entry name" value="His_Pase_superF_clade-1"/>
</dbReference>
<dbReference type="OrthoDB" id="354304at2759"/>
<feature type="binding site" evidence="7">
    <location>
        <position position="75"/>
    </location>
    <ligand>
        <name>substrate</name>
    </ligand>
</feature>
<evidence type="ECO:0000256" key="7">
    <source>
        <dbReference type="PIRSR" id="PIRSR613078-2"/>
    </source>
</evidence>
<feature type="binding site" evidence="7">
    <location>
        <begin position="25"/>
        <end position="32"/>
    </location>
    <ligand>
        <name>substrate</name>
    </ligand>
</feature>
<dbReference type="EMBL" id="MU827780">
    <property type="protein sequence ID" value="KAJ7337932.1"/>
    <property type="molecule type" value="Genomic_DNA"/>
</dbReference>
<dbReference type="SMART" id="SM00855">
    <property type="entry name" value="PGAM"/>
    <property type="match status" value="1"/>
</dbReference>
<dbReference type="InterPro" id="IPR029033">
    <property type="entry name" value="His_PPase_superfam"/>
</dbReference>
<keyword evidence="9" id="KW-1185">Reference proteome</keyword>
<accession>A0A9W9YF60</accession>
<feature type="binding site" evidence="7">
    <location>
        <begin position="103"/>
        <end position="106"/>
    </location>
    <ligand>
        <name>substrate</name>
    </ligand>
</feature>
<reference evidence="8" key="1">
    <citation type="submission" date="2023-01" db="EMBL/GenBank/DDBJ databases">
        <title>Genome assembly of the deep-sea coral Lophelia pertusa.</title>
        <authorList>
            <person name="Herrera S."/>
            <person name="Cordes E."/>
        </authorList>
    </citation>
    <scope>NUCLEOTIDE SEQUENCE</scope>
    <source>
        <strain evidence="8">USNM1676648</strain>
        <tissue evidence="8">Polyp</tissue>
    </source>
</reference>
<dbReference type="AlphaFoldDB" id="A0A9W9YF60"/>
<evidence type="ECO:0000256" key="6">
    <source>
        <dbReference type="PIRSR" id="PIRSR613078-1"/>
    </source>
</evidence>
<dbReference type="PANTHER" id="PTHR46517:SF1">
    <property type="entry name" value="FRUCTOSE-2,6-BISPHOSPHATASE TIGAR"/>
    <property type="match status" value="1"/>
</dbReference>
<keyword evidence="2" id="KW-0378">Hydrolase</keyword>
<dbReference type="Proteomes" id="UP001163046">
    <property type="component" value="Unassembled WGS sequence"/>
</dbReference>
<comment type="catalytic activity">
    <reaction evidence="1">
        <text>beta-D-fructose 2,6-bisphosphate + H2O = beta-D-fructose 6-phosphate + phosphate</text>
        <dbReference type="Rhea" id="RHEA:17289"/>
        <dbReference type="ChEBI" id="CHEBI:15377"/>
        <dbReference type="ChEBI" id="CHEBI:43474"/>
        <dbReference type="ChEBI" id="CHEBI:57634"/>
        <dbReference type="ChEBI" id="CHEBI:58579"/>
        <dbReference type="EC" id="3.1.3.46"/>
    </reaction>
</comment>
<comment type="caution">
    <text evidence="8">The sequence shown here is derived from an EMBL/GenBank/DDBJ whole genome shotgun (WGS) entry which is preliminary data.</text>
</comment>
<feature type="active site" description="Tele-phosphohistidine intermediate" evidence="6">
    <location>
        <position position="26"/>
    </location>
</feature>
<evidence type="ECO:0000256" key="3">
    <source>
        <dbReference type="ARBA" id="ARBA00038362"/>
    </source>
</evidence>
<feature type="active site" description="Proton donor/acceptor" evidence="6">
    <location>
        <position position="103"/>
    </location>
</feature>
<dbReference type="InterPro" id="IPR051695">
    <property type="entry name" value="Phosphoglycerate_Mutase"/>
</dbReference>
<evidence type="ECO:0000256" key="2">
    <source>
        <dbReference type="ARBA" id="ARBA00022801"/>
    </source>
</evidence>
<evidence type="ECO:0000313" key="8">
    <source>
        <dbReference type="EMBL" id="KAJ7337932.1"/>
    </source>
</evidence>
<sequence>MATTTAETGSGSSNGRPYLFLTLVRHGETVENKTGILQGQTDTFLSDKGIEQAQLAGSKLCDEHFSHVFSSDLKRARKTAEEIVEKSNFSSLIKIVEDSRLQERCYGVAEGSSLQKFNEMAANNSMKTSAFTPKGGETLAEVKKRATEFLNSIIHEIGSSHINGSSISPAQNDDNCVSSQIMNGLESSEHEMHEEQSHLANVLIVSHGGVIRQLLYYFVDDLASEFPSGFNRKVRFVSPNTGLSRFKIIMNEQTKLPEFVKCICLHNTEHLVKAE</sequence>